<dbReference type="InterPro" id="IPR050651">
    <property type="entry name" value="Plant_Cytochrome_P450_Monoox"/>
</dbReference>
<evidence type="ECO:0000313" key="6">
    <source>
        <dbReference type="EMBL" id="WVY89687.1"/>
    </source>
</evidence>
<dbReference type="AlphaFoldDB" id="A0AAQ3MES6"/>
<accession>A0AAQ3MES6</accession>
<evidence type="ECO:0000313" key="7">
    <source>
        <dbReference type="Proteomes" id="UP001374535"/>
    </source>
</evidence>
<protein>
    <submittedName>
        <fullName evidence="6">Uncharacterized protein</fullName>
    </submittedName>
</protein>
<dbReference type="PANTHER" id="PTHR47947:SF29">
    <property type="entry name" value="CYTOCHROME P450 CYP82D47-LIKE"/>
    <property type="match status" value="1"/>
</dbReference>
<proteinExistence type="predicted"/>
<name>A0AAQ3MES6_VIGMU</name>
<sequence>MRQADSFEPDINGYEKDMKRTASELDTLVEGWLEEHKRKRALNVNGEEDRDDFMDILPNVLQGTEISGYDSDTIIKATCLVRKCLAILFSRFLLPTIILACYPINIQLESKTNLGLPAINLIPYLRNHPYGSIFKPLQSYVCLTK</sequence>
<evidence type="ECO:0000256" key="2">
    <source>
        <dbReference type="ARBA" id="ARBA00022723"/>
    </source>
</evidence>
<dbReference type="PANTHER" id="PTHR47947">
    <property type="entry name" value="CYTOCHROME P450 82C3-RELATED"/>
    <property type="match status" value="1"/>
</dbReference>
<dbReference type="GO" id="GO:0046872">
    <property type="term" value="F:metal ion binding"/>
    <property type="evidence" value="ECO:0007669"/>
    <property type="project" value="UniProtKB-KW"/>
</dbReference>
<keyword evidence="1" id="KW-0349">Heme</keyword>
<dbReference type="EMBL" id="CP144690">
    <property type="protein sequence ID" value="WVY89687.1"/>
    <property type="molecule type" value="Genomic_DNA"/>
</dbReference>
<keyword evidence="2" id="KW-0479">Metal-binding</keyword>
<keyword evidence="5" id="KW-0503">Monooxygenase</keyword>
<evidence type="ECO:0000256" key="1">
    <source>
        <dbReference type="ARBA" id="ARBA00022617"/>
    </source>
</evidence>
<keyword evidence="7" id="KW-1185">Reference proteome</keyword>
<keyword evidence="3" id="KW-0560">Oxidoreductase</keyword>
<organism evidence="6 7">
    <name type="scientific">Vigna mungo</name>
    <name type="common">Black gram</name>
    <name type="synonym">Phaseolus mungo</name>
    <dbReference type="NCBI Taxonomy" id="3915"/>
    <lineage>
        <taxon>Eukaryota</taxon>
        <taxon>Viridiplantae</taxon>
        <taxon>Streptophyta</taxon>
        <taxon>Embryophyta</taxon>
        <taxon>Tracheophyta</taxon>
        <taxon>Spermatophyta</taxon>
        <taxon>Magnoliopsida</taxon>
        <taxon>eudicotyledons</taxon>
        <taxon>Gunneridae</taxon>
        <taxon>Pentapetalae</taxon>
        <taxon>rosids</taxon>
        <taxon>fabids</taxon>
        <taxon>Fabales</taxon>
        <taxon>Fabaceae</taxon>
        <taxon>Papilionoideae</taxon>
        <taxon>50 kb inversion clade</taxon>
        <taxon>NPAAA clade</taxon>
        <taxon>indigoferoid/millettioid clade</taxon>
        <taxon>Phaseoleae</taxon>
        <taxon>Vigna</taxon>
    </lineage>
</organism>
<evidence type="ECO:0000256" key="3">
    <source>
        <dbReference type="ARBA" id="ARBA00023002"/>
    </source>
</evidence>
<keyword evidence="4" id="KW-0408">Iron</keyword>
<gene>
    <name evidence="6" type="ORF">V8G54_035201</name>
</gene>
<evidence type="ECO:0000256" key="5">
    <source>
        <dbReference type="ARBA" id="ARBA00023033"/>
    </source>
</evidence>
<dbReference type="GO" id="GO:0004497">
    <property type="term" value="F:monooxygenase activity"/>
    <property type="evidence" value="ECO:0007669"/>
    <property type="project" value="UniProtKB-KW"/>
</dbReference>
<dbReference type="Proteomes" id="UP001374535">
    <property type="component" value="Chromosome 11"/>
</dbReference>
<evidence type="ECO:0000256" key="4">
    <source>
        <dbReference type="ARBA" id="ARBA00023004"/>
    </source>
</evidence>
<reference evidence="6 7" key="1">
    <citation type="journal article" date="2023" name="Life. Sci Alliance">
        <title>Evolutionary insights into 3D genome organization and epigenetic landscape of Vigna mungo.</title>
        <authorList>
            <person name="Junaid A."/>
            <person name="Singh B."/>
            <person name="Bhatia S."/>
        </authorList>
    </citation>
    <scope>NUCLEOTIDE SEQUENCE [LARGE SCALE GENOMIC DNA]</scope>
    <source>
        <strain evidence="6">Urdbean</strain>
    </source>
</reference>